<evidence type="ECO:0000313" key="1">
    <source>
        <dbReference type="EMBL" id="CAI4031857.1"/>
    </source>
</evidence>
<keyword evidence="2" id="KW-1185">Reference proteome</keyword>
<protein>
    <recommendedName>
        <fullName evidence="3">Polymerase nucleotidyl transferase domain-containing protein</fullName>
    </recommendedName>
</protein>
<dbReference type="Gene3D" id="3.30.460.10">
    <property type="entry name" value="Beta Polymerase, domain 2"/>
    <property type="match status" value="1"/>
</dbReference>
<sequence>MSGDRVLEGLPQEVQPLLRAYLKRVVPSLGAALESLVLYGSAVRGEFVRGRSNVNLLLVVANLDGEALRKLAKLHARWKREQVVALLFTPAELQRWATSFPLEFGELKEGHRLLAGRDLLPTIRLDGGVTSELIGREAKANLLRLRQRYVEGGATGEAALILLSLSMTGLAPCFRGWLRLRDRPIPAKTEQQIEEIGRSLSIDSKPLLEAWDLRCGRISPGPVEVPRLFDRYLTAVEELVRRLEAAPA</sequence>
<organism evidence="1 2">
    <name type="scientific">Nitrospira tepida</name>
    <dbReference type="NCBI Taxonomy" id="2973512"/>
    <lineage>
        <taxon>Bacteria</taxon>
        <taxon>Pseudomonadati</taxon>
        <taxon>Nitrospirota</taxon>
        <taxon>Nitrospiria</taxon>
        <taxon>Nitrospirales</taxon>
        <taxon>Nitrospiraceae</taxon>
        <taxon>Nitrospira</taxon>
    </lineage>
</organism>
<dbReference type="EMBL" id="OX365700">
    <property type="protein sequence ID" value="CAI4031857.1"/>
    <property type="molecule type" value="Genomic_DNA"/>
</dbReference>
<evidence type="ECO:0008006" key="3">
    <source>
        <dbReference type="Google" id="ProtNLM"/>
    </source>
</evidence>
<proteinExistence type="predicted"/>
<dbReference type="KEGG" id="nti:DNFV4_02278"/>
<accession>A0AA86MZI2</accession>
<dbReference type="RefSeq" id="WP_289268617.1">
    <property type="nucleotide sequence ID" value="NZ_OX365700.1"/>
</dbReference>
<gene>
    <name evidence="1" type="ORF">DNFV4_02278</name>
</gene>
<evidence type="ECO:0000313" key="2">
    <source>
        <dbReference type="Proteomes" id="UP001179121"/>
    </source>
</evidence>
<dbReference type="Proteomes" id="UP001179121">
    <property type="component" value="Chromosome"/>
</dbReference>
<dbReference type="InterPro" id="IPR043519">
    <property type="entry name" value="NT_sf"/>
</dbReference>
<reference evidence="1" key="1">
    <citation type="submission" date="2022-10" db="EMBL/GenBank/DDBJ databases">
        <authorList>
            <person name="Koch H."/>
        </authorList>
    </citation>
    <scope>NUCLEOTIDE SEQUENCE</scope>
    <source>
        <strain evidence="1">DNF</strain>
    </source>
</reference>
<name>A0AA86MZI2_9BACT</name>
<dbReference type="AlphaFoldDB" id="A0AA86MZI2"/>
<dbReference type="SUPFAM" id="SSF81301">
    <property type="entry name" value="Nucleotidyltransferase"/>
    <property type="match status" value="1"/>
</dbReference>